<evidence type="ECO:0000256" key="5">
    <source>
        <dbReference type="ARBA" id="ARBA00022840"/>
    </source>
</evidence>
<feature type="domain" description="Protein kinase" evidence="8">
    <location>
        <begin position="96"/>
        <end position="461"/>
    </location>
</feature>
<dbReference type="SMART" id="SM00220">
    <property type="entry name" value="S_TKc"/>
    <property type="match status" value="1"/>
</dbReference>
<dbReference type="InterPro" id="IPR000719">
    <property type="entry name" value="Prot_kinase_dom"/>
</dbReference>
<evidence type="ECO:0000313" key="10">
    <source>
        <dbReference type="Proteomes" id="UP001178507"/>
    </source>
</evidence>
<dbReference type="PANTHER" id="PTHR24058">
    <property type="entry name" value="DUAL SPECIFICITY PROTEIN KINASE"/>
    <property type="match status" value="1"/>
</dbReference>
<feature type="compositionally biased region" description="Basic and acidic residues" evidence="7">
    <location>
        <begin position="538"/>
        <end position="575"/>
    </location>
</feature>
<evidence type="ECO:0000256" key="7">
    <source>
        <dbReference type="SAM" id="MobiDB-lite"/>
    </source>
</evidence>
<gene>
    <name evidence="9" type="ORF">EVOR1521_LOCUS26536</name>
</gene>
<dbReference type="SUPFAM" id="SSF56112">
    <property type="entry name" value="Protein kinase-like (PK-like)"/>
    <property type="match status" value="1"/>
</dbReference>
<keyword evidence="3 6" id="KW-0547">Nucleotide-binding</keyword>
<dbReference type="GO" id="GO:0005634">
    <property type="term" value="C:nucleus"/>
    <property type="evidence" value="ECO:0007669"/>
    <property type="project" value="TreeGrafter"/>
</dbReference>
<dbReference type="Gene3D" id="3.30.200.20">
    <property type="entry name" value="Phosphorylase Kinase, domain 1"/>
    <property type="match status" value="1"/>
</dbReference>
<evidence type="ECO:0000256" key="4">
    <source>
        <dbReference type="ARBA" id="ARBA00022777"/>
    </source>
</evidence>
<evidence type="ECO:0000313" key="9">
    <source>
        <dbReference type="EMBL" id="CAJ1403988.1"/>
    </source>
</evidence>
<name>A0AA36NIV2_9DINO</name>
<keyword evidence="1" id="KW-0723">Serine/threonine-protein kinase</keyword>
<dbReference type="GO" id="GO:0004674">
    <property type="term" value="F:protein serine/threonine kinase activity"/>
    <property type="evidence" value="ECO:0007669"/>
    <property type="project" value="UniProtKB-KW"/>
</dbReference>
<evidence type="ECO:0000256" key="1">
    <source>
        <dbReference type="ARBA" id="ARBA00022527"/>
    </source>
</evidence>
<dbReference type="Gene3D" id="1.10.510.10">
    <property type="entry name" value="Transferase(Phosphotransferase) domain 1"/>
    <property type="match status" value="1"/>
</dbReference>
<organism evidence="9 10">
    <name type="scientific">Effrenium voratum</name>
    <dbReference type="NCBI Taxonomy" id="2562239"/>
    <lineage>
        <taxon>Eukaryota</taxon>
        <taxon>Sar</taxon>
        <taxon>Alveolata</taxon>
        <taxon>Dinophyceae</taxon>
        <taxon>Suessiales</taxon>
        <taxon>Symbiodiniaceae</taxon>
        <taxon>Effrenium</taxon>
    </lineage>
</organism>
<evidence type="ECO:0000256" key="6">
    <source>
        <dbReference type="PROSITE-ProRule" id="PRU10141"/>
    </source>
</evidence>
<feature type="region of interest" description="Disordered" evidence="7">
    <location>
        <begin position="518"/>
        <end position="583"/>
    </location>
</feature>
<keyword evidence="10" id="KW-1185">Reference proteome</keyword>
<reference evidence="9" key="1">
    <citation type="submission" date="2023-08" db="EMBL/GenBank/DDBJ databases">
        <authorList>
            <person name="Chen Y."/>
            <person name="Shah S."/>
            <person name="Dougan E. K."/>
            <person name="Thang M."/>
            <person name="Chan C."/>
        </authorList>
    </citation>
    <scope>NUCLEOTIDE SEQUENCE</scope>
</reference>
<dbReference type="PROSITE" id="PS50011">
    <property type="entry name" value="PROTEIN_KINASE_DOM"/>
    <property type="match status" value="1"/>
</dbReference>
<keyword evidence="4" id="KW-0418">Kinase</keyword>
<keyword evidence="2" id="KW-0808">Transferase</keyword>
<dbReference type="AlphaFoldDB" id="A0AA36NIV2"/>
<dbReference type="GO" id="GO:0005524">
    <property type="term" value="F:ATP binding"/>
    <property type="evidence" value="ECO:0007669"/>
    <property type="project" value="UniProtKB-UniRule"/>
</dbReference>
<dbReference type="InterPro" id="IPR008271">
    <property type="entry name" value="Ser/Thr_kinase_AS"/>
</dbReference>
<keyword evidence="5 6" id="KW-0067">ATP-binding</keyword>
<dbReference type="GO" id="GO:0004713">
    <property type="term" value="F:protein tyrosine kinase activity"/>
    <property type="evidence" value="ECO:0007669"/>
    <property type="project" value="TreeGrafter"/>
</dbReference>
<proteinExistence type="predicted"/>
<dbReference type="PANTHER" id="PTHR24058:SF17">
    <property type="entry name" value="HOMEODOMAIN INTERACTING PROTEIN KINASE, ISOFORM D"/>
    <property type="match status" value="1"/>
</dbReference>
<accession>A0AA36NIV2</accession>
<feature type="compositionally biased region" description="Low complexity" evidence="7">
    <location>
        <begin position="485"/>
        <end position="500"/>
    </location>
</feature>
<feature type="region of interest" description="Disordered" evidence="7">
    <location>
        <begin position="484"/>
        <end position="505"/>
    </location>
</feature>
<feature type="binding site" evidence="6">
    <location>
        <position position="124"/>
    </location>
    <ligand>
        <name>ATP</name>
        <dbReference type="ChEBI" id="CHEBI:30616"/>
    </ligand>
</feature>
<dbReference type="InterPro" id="IPR017441">
    <property type="entry name" value="Protein_kinase_ATP_BS"/>
</dbReference>
<evidence type="ECO:0000256" key="2">
    <source>
        <dbReference type="ARBA" id="ARBA00022679"/>
    </source>
</evidence>
<dbReference type="GO" id="GO:0005737">
    <property type="term" value="C:cytoplasm"/>
    <property type="evidence" value="ECO:0007669"/>
    <property type="project" value="TreeGrafter"/>
</dbReference>
<protein>
    <recommendedName>
        <fullName evidence="8">Protein kinase domain-containing protein</fullName>
    </recommendedName>
</protein>
<evidence type="ECO:0000259" key="8">
    <source>
        <dbReference type="PROSITE" id="PS50011"/>
    </source>
</evidence>
<dbReference type="Pfam" id="PF00069">
    <property type="entry name" value="Pkinase"/>
    <property type="match status" value="1"/>
</dbReference>
<feature type="compositionally biased region" description="Polar residues" evidence="7">
    <location>
        <begin position="523"/>
        <end position="536"/>
    </location>
</feature>
<sequence length="633" mass="70277">MEEKAEKVWTCRRVLQTSKREKESKHGPLIRAVTEQIVDIYSNCSGEYSYSTKLNPKRTLTWPCQGVHNGGLDNADHNFICHVGEKITNSENNCVYELIENLGQGSFGQVLKCSTEGSPNVAMKIAKNKPAYFTQGCIEAKHLKWLNTAYDPEAHHIVKMLDCFVFKKHLCIVFELLSMNLFEFLKWNNYKGATMAIIQIVTRQLLKALHCMRAACLIHCDLKPENVMVVSLEPMRVKLIDFGSACSDDMKAHSYIQSRFYRSPEILLGVPYSSAIDLWSLGCICAELHLGLPVWPGQCEYDQLRLITKLLGLPPTEMLAMGNKSKRYFKREATQSCDALEAVAAQSKQLQELTSAVQVDTISTQASTVASQPEDSGGEAETGKATPSLSWRLKTCEEYEQEANKKLTMSKRSWKFTCLEELVKDVPEEMRSCFLEFVSGLFQMDPKKRWSAKQALLHPFVKDDVPLEDPVACTSGMCQPIDANAPSSTTGTPASSPHGSACSTAFSQARQQAMLRSPWHLNSPGSGSECFASQASGDEWRTRSLSEGSRRGSARSDSDANSGADEKALRSREPTLWKMTRGVGSATSQSSTFREALGLRESGPVVASGTQEILGMAGSFHGGYPRRPRRHRH</sequence>
<evidence type="ECO:0000256" key="3">
    <source>
        <dbReference type="ARBA" id="ARBA00022741"/>
    </source>
</evidence>
<dbReference type="InterPro" id="IPR050494">
    <property type="entry name" value="Ser_Thr_dual-spec_kinase"/>
</dbReference>
<dbReference type="InterPro" id="IPR011009">
    <property type="entry name" value="Kinase-like_dom_sf"/>
</dbReference>
<dbReference type="Proteomes" id="UP001178507">
    <property type="component" value="Unassembled WGS sequence"/>
</dbReference>
<dbReference type="PROSITE" id="PS00108">
    <property type="entry name" value="PROTEIN_KINASE_ST"/>
    <property type="match status" value="1"/>
</dbReference>
<comment type="caution">
    <text evidence="9">The sequence shown here is derived from an EMBL/GenBank/DDBJ whole genome shotgun (WGS) entry which is preliminary data.</text>
</comment>
<dbReference type="EMBL" id="CAUJNA010003518">
    <property type="protein sequence ID" value="CAJ1403988.1"/>
    <property type="molecule type" value="Genomic_DNA"/>
</dbReference>
<dbReference type="PROSITE" id="PS00107">
    <property type="entry name" value="PROTEIN_KINASE_ATP"/>
    <property type="match status" value="1"/>
</dbReference>
<feature type="region of interest" description="Disordered" evidence="7">
    <location>
        <begin position="366"/>
        <end position="386"/>
    </location>
</feature>